<dbReference type="PROSITE" id="PS01031">
    <property type="entry name" value="SHSP"/>
    <property type="match status" value="1"/>
</dbReference>
<dbReference type="Pfam" id="PF00011">
    <property type="entry name" value="HSP20"/>
    <property type="match status" value="1"/>
</dbReference>
<sequence>MDDDPEDDWMWERARALLDSVEQFQRRAFGVAPPGGRTPIWTPPVDVFEQGSMLWVLVALPGTCAESVSVRATENHLIVEGHRGLPEAFRNAHVHRLETPYGHFRRQIDLPLGRFVLEQRDQVQGCLVLRLRRVPTTER</sequence>
<evidence type="ECO:0000313" key="5">
    <source>
        <dbReference type="Proteomes" id="UP000319342"/>
    </source>
</evidence>
<gene>
    <name evidence="4" type="ORF">Pla163_24400</name>
</gene>
<dbReference type="Proteomes" id="UP000319342">
    <property type="component" value="Chromosome"/>
</dbReference>
<dbReference type="OrthoDB" id="268718at2"/>
<feature type="domain" description="SHSP" evidence="3">
    <location>
        <begin position="36"/>
        <end position="139"/>
    </location>
</feature>
<comment type="similarity">
    <text evidence="1 2">Belongs to the small heat shock protein (HSP20) family.</text>
</comment>
<dbReference type="InterPro" id="IPR002068">
    <property type="entry name" value="A-crystallin/Hsp20_dom"/>
</dbReference>
<dbReference type="CDD" id="cd06464">
    <property type="entry name" value="ACD_sHsps-like"/>
    <property type="match status" value="1"/>
</dbReference>
<organism evidence="4 5">
    <name type="scientific">Rohdeia mirabilis</name>
    <dbReference type="NCBI Taxonomy" id="2528008"/>
    <lineage>
        <taxon>Bacteria</taxon>
        <taxon>Pseudomonadati</taxon>
        <taxon>Planctomycetota</taxon>
        <taxon>Planctomycetia</taxon>
        <taxon>Planctomycetia incertae sedis</taxon>
        <taxon>Rohdeia</taxon>
    </lineage>
</organism>
<dbReference type="SUPFAM" id="SSF49764">
    <property type="entry name" value="HSP20-like chaperones"/>
    <property type="match status" value="1"/>
</dbReference>
<dbReference type="RefSeq" id="WP_145188431.1">
    <property type="nucleotide sequence ID" value="NZ_CP036290.1"/>
</dbReference>
<evidence type="ECO:0000256" key="1">
    <source>
        <dbReference type="PROSITE-ProRule" id="PRU00285"/>
    </source>
</evidence>
<reference evidence="4 5" key="1">
    <citation type="submission" date="2019-02" db="EMBL/GenBank/DDBJ databases">
        <title>Deep-cultivation of Planctomycetes and their phenomic and genomic characterization uncovers novel biology.</title>
        <authorList>
            <person name="Wiegand S."/>
            <person name="Jogler M."/>
            <person name="Boedeker C."/>
            <person name="Pinto D."/>
            <person name="Vollmers J."/>
            <person name="Rivas-Marin E."/>
            <person name="Kohn T."/>
            <person name="Peeters S.H."/>
            <person name="Heuer A."/>
            <person name="Rast P."/>
            <person name="Oberbeckmann S."/>
            <person name="Bunk B."/>
            <person name="Jeske O."/>
            <person name="Meyerdierks A."/>
            <person name="Storesund J.E."/>
            <person name="Kallscheuer N."/>
            <person name="Luecker S."/>
            <person name="Lage O.M."/>
            <person name="Pohl T."/>
            <person name="Merkel B.J."/>
            <person name="Hornburger P."/>
            <person name="Mueller R.-W."/>
            <person name="Bruemmer F."/>
            <person name="Labrenz M."/>
            <person name="Spormann A.M."/>
            <person name="Op den Camp H."/>
            <person name="Overmann J."/>
            <person name="Amann R."/>
            <person name="Jetten M.S.M."/>
            <person name="Mascher T."/>
            <person name="Medema M.H."/>
            <person name="Devos D.P."/>
            <person name="Kaster A.-K."/>
            <person name="Ovreas L."/>
            <person name="Rohde M."/>
            <person name="Galperin M.Y."/>
            <person name="Jogler C."/>
        </authorList>
    </citation>
    <scope>NUCLEOTIDE SEQUENCE [LARGE SCALE GENOMIC DNA]</scope>
    <source>
        <strain evidence="4 5">Pla163</strain>
    </source>
</reference>
<accession>A0A518D1G1</accession>
<proteinExistence type="inferred from homology"/>
<dbReference type="InterPro" id="IPR008978">
    <property type="entry name" value="HSP20-like_chaperone"/>
</dbReference>
<protein>
    <recommendedName>
        <fullName evidence="3">SHSP domain-containing protein</fullName>
    </recommendedName>
</protein>
<evidence type="ECO:0000313" key="4">
    <source>
        <dbReference type="EMBL" id="QDU85312.1"/>
    </source>
</evidence>
<evidence type="ECO:0000256" key="2">
    <source>
        <dbReference type="RuleBase" id="RU003616"/>
    </source>
</evidence>
<evidence type="ECO:0000259" key="3">
    <source>
        <dbReference type="PROSITE" id="PS01031"/>
    </source>
</evidence>
<keyword evidence="5" id="KW-1185">Reference proteome</keyword>
<dbReference type="EMBL" id="CP036290">
    <property type="protein sequence ID" value="QDU85312.1"/>
    <property type="molecule type" value="Genomic_DNA"/>
</dbReference>
<dbReference type="AlphaFoldDB" id="A0A518D1G1"/>
<dbReference type="Gene3D" id="2.60.40.790">
    <property type="match status" value="1"/>
</dbReference>
<name>A0A518D1G1_9BACT</name>